<dbReference type="CDD" id="cd09117">
    <property type="entry name" value="PLDc_Bfil_DEXD_like"/>
    <property type="match status" value="1"/>
</dbReference>
<dbReference type="EMBL" id="AP019377">
    <property type="protein sequence ID" value="BBH94368.1"/>
    <property type="molecule type" value="Genomic_DNA"/>
</dbReference>
<gene>
    <name evidence="2" type="ORF">KTA_25670</name>
</gene>
<dbReference type="Gene3D" id="3.30.870.10">
    <property type="entry name" value="Endonuclease Chain A"/>
    <property type="match status" value="1"/>
</dbReference>
<organism evidence="2">
    <name type="scientific">Thermogemmatispora argillosa</name>
    <dbReference type="NCBI Taxonomy" id="2045280"/>
    <lineage>
        <taxon>Bacteria</taxon>
        <taxon>Bacillati</taxon>
        <taxon>Chloroflexota</taxon>
        <taxon>Ktedonobacteria</taxon>
        <taxon>Thermogemmatisporales</taxon>
        <taxon>Thermogemmatisporaceae</taxon>
        <taxon>Thermogemmatispora</taxon>
    </lineage>
</organism>
<evidence type="ECO:0000313" key="2">
    <source>
        <dbReference type="EMBL" id="BBH94368.1"/>
    </source>
</evidence>
<protein>
    <recommendedName>
        <fullName evidence="1">Phospholipase D-like domain-containing protein</fullName>
    </recommendedName>
</protein>
<name>A0A455T375_9CHLR</name>
<feature type="domain" description="Phospholipase D-like" evidence="1">
    <location>
        <begin position="64"/>
        <end position="136"/>
    </location>
</feature>
<reference evidence="2" key="1">
    <citation type="submission" date="2018-12" db="EMBL/GenBank/DDBJ databases">
        <title>Novel natural products biosynthetic potential of the class Ktedonobacteria.</title>
        <authorList>
            <person name="Zheng Y."/>
            <person name="Saitou A."/>
            <person name="Wang C.M."/>
            <person name="Toyoda A."/>
            <person name="Minakuchi Y."/>
            <person name="Sekiguchi Y."/>
            <person name="Ueda K."/>
            <person name="Takano H."/>
            <person name="Sakai Y."/>
            <person name="Yokota A."/>
            <person name="Yabe S."/>
        </authorList>
    </citation>
    <scope>NUCLEOTIDE SEQUENCE</scope>
    <source>
        <strain evidence="2">A3-2</strain>
    </source>
</reference>
<dbReference type="InterPro" id="IPR025202">
    <property type="entry name" value="PLD-like_dom"/>
</dbReference>
<evidence type="ECO:0000259" key="1">
    <source>
        <dbReference type="Pfam" id="PF13091"/>
    </source>
</evidence>
<dbReference type="SUPFAM" id="SSF56024">
    <property type="entry name" value="Phospholipase D/nuclease"/>
    <property type="match status" value="1"/>
</dbReference>
<proteinExistence type="predicted"/>
<sequence>MTNLSARLVNQPLEQLVAIAERYSGMDLELAVAYISPNGVRGLNPLIKAAKRTRITVGVAPVNRVEAFRQLQELGAEIYIYLTEPGYTFHPKVYYGSMSNGLAWAMIGSSNLTNNGLGLNVELNLLIEGRRFGEPFTKLEAVLEGYRKQAHPLTEELYRKLEAAEQRLGSQVRERDYAEYLCRKGISVAARPTLSIPEPLQHQALEELERYMRETRMVYAYQMLLCLVMLTRADERGFFSQRETAACVRRFYQLRDQEGLPRERRRGGRRAAIEDPELDEDAFIDIIRINPFPRLERRGLLEKSTEGDYYIVSPVLVQALTPEVRARLRDLAIQRLVQHFKEERATIERLVSKAIG</sequence>
<dbReference type="Pfam" id="PF13091">
    <property type="entry name" value="PLDc_2"/>
    <property type="match status" value="1"/>
</dbReference>
<accession>A0A455T375</accession>
<dbReference type="AlphaFoldDB" id="A0A455T375"/>